<feature type="transmembrane region" description="Helical" evidence="7">
    <location>
        <begin position="196"/>
        <end position="213"/>
    </location>
</feature>
<keyword evidence="6 7" id="KW-0472">Membrane</keyword>
<name>A0ABR7DI36_9CLOT</name>
<accession>A0ABR7DI36</accession>
<sequence>MNPIAFRIFGMDIRWYGLIIAFGVLAAFGVTYITAKKKNLDFDIIIDGFLWSFPLAIIGARAYYVAFEFENYHSIWDMINIRNGGIAIHGGLIAGLLTAYVFTRFKKVNFFEYIDVVMPGVILAQAIGRWGNFMNQEAHGGPVTEQFISKFPQFIQQGMLINGTYYHPTFLYESIWNLLVCAILIFILYKKKQQHGIVIGSYMILYSIGRFFIEGLRTDSLMFFGLRIAQIVSLIGIVAGIVIIIFACRKKTKK</sequence>
<evidence type="ECO:0000256" key="6">
    <source>
        <dbReference type="ARBA" id="ARBA00023136"/>
    </source>
</evidence>
<dbReference type="InterPro" id="IPR001640">
    <property type="entry name" value="Lgt"/>
</dbReference>
<evidence type="ECO:0000313" key="8">
    <source>
        <dbReference type="EMBL" id="MBC5631054.1"/>
    </source>
</evidence>
<dbReference type="RefSeq" id="WP_032116751.1">
    <property type="nucleotide sequence ID" value="NZ_JACOOO010000048.1"/>
</dbReference>
<dbReference type="NCBIfam" id="TIGR00544">
    <property type="entry name" value="lgt"/>
    <property type="match status" value="1"/>
</dbReference>
<evidence type="ECO:0000313" key="9">
    <source>
        <dbReference type="Proteomes" id="UP000596929"/>
    </source>
</evidence>
<dbReference type="HAMAP" id="MF_01147">
    <property type="entry name" value="Lgt"/>
    <property type="match status" value="1"/>
</dbReference>
<keyword evidence="2 7" id="KW-1003">Cell membrane</keyword>
<evidence type="ECO:0000256" key="7">
    <source>
        <dbReference type="HAMAP-Rule" id="MF_01147"/>
    </source>
</evidence>
<feature type="transmembrane region" description="Helical" evidence="7">
    <location>
        <begin position="45"/>
        <end position="66"/>
    </location>
</feature>
<comment type="similarity">
    <text evidence="1 7">Belongs to the Lgt family.</text>
</comment>
<dbReference type="PANTHER" id="PTHR30589">
    <property type="entry name" value="PROLIPOPROTEIN DIACYLGLYCERYL TRANSFERASE"/>
    <property type="match status" value="1"/>
</dbReference>
<dbReference type="Proteomes" id="UP000596929">
    <property type="component" value="Unassembled WGS sequence"/>
</dbReference>
<evidence type="ECO:0000256" key="5">
    <source>
        <dbReference type="ARBA" id="ARBA00022989"/>
    </source>
</evidence>
<dbReference type="Pfam" id="PF01790">
    <property type="entry name" value="LGT"/>
    <property type="match status" value="1"/>
</dbReference>
<comment type="catalytic activity">
    <reaction evidence="7">
        <text>L-cysteinyl-[prolipoprotein] + a 1,2-diacyl-sn-glycero-3-phospho-(1'-sn-glycerol) = an S-1,2-diacyl-sn-glyceryl-L-cysteinyl-[prolipoprotein] + sn-glycerol 1-phosphate + H(+)</text>
        <dbReference type="Rhea" id="RHEA:56712"/>
        <dbReference type="Rhea" id="RHEA-COMP:14679"/>
        <dbReference type="Rhea" id="RHEA-COMP:14680"/>
        <dbReference type="ChEBI" id="CHEBI:15378"/>
        <dbReference type="ChEBI" id="CHEBI:29950"/>
        <dbReference type="ChEBI" id="CHEBI:57685"/>
        <dbReference type="ChEBI" id="CHEBI:64716"/>
        <dbReference type="ChEBI" id="CHEBI:140658"/>
        <dbReference type="EC" id="2.5.1.145"/>
    </reaction>
</comment>
<comment type="caution">
    <text evidence="8">The sequence shown here is derived from an EMBL/GenBank/DDBJ whole genome shotgun (WGS) entry which is preliminary data.</text>
</comment>
<keyword evidence="5 7" id="KW-1133">Transmembrane helix</keyword>
<evidence type="ECO:0000256" key="2">
    <source>
        <dbReference type="ARBA" id="ARBA00022475"/>
    </source>
</evidence>
<feature type="transmembrane region" description="Helical" evidence="7">
    <location>
        <begin position="225"/>
        <end position="248"/>
    </location>
</feature>
<feature type="transmembrane region" description="Helical" evidence="7">
    <location>
        <begin position="86"/>
        <end position="103"/>
    </location>
</feature>
<feature type="binding site" evidence="7">
    <location>
        <position position="129"/>
    </location>
    <ligand>
        <name>a 1,2-diacyl-sn-glycero-3-phospho-(1'-sn-glycerol)</name>
        <dbReference type="ChEBI" id="CHEBI:64716"/>
    </ligand>
</feature>
<reference evidence="8 9" key="1">
    <citation type="submission" date="2020-08" db="EMBL/GenBank/DDBJ databases">
        <title>Genome public.</title>
        <authorList>
            <person name="Liu C."/>
            <person name="Sun Q."/>
        </authorList>
    </citation>
    <scope>NUCLEOTIDE SEQUENCE [LARGE SCALE GENOMIC DNA]</scope>
    <source>
        <strain evidence="8 9">NSJ-6</strain>
    </source>
</reference>
<keyword evidence="4 7" id="KW-0812">Transmembrane</keyword>
<proteinExistence type="inferred from homology"/>
<evidence type="ECO:0000256" key="1">
    <source>
        <dbReference type="ARBA" id="ARBA00007150"/>
    </source>
</evidence>
<dbReference type="PROSITE" id="PS01311">
    <property type="entry name" value="LGT"/>
    <property type="match status" value="1"/>
</dbReference>
<dbReference type="GO" id="GO:0016757">
    <property type="term" value="F:glycosyltransferase activity"/>
    <property type="evidence" value="ECO:0007669"/>
    <property type="project" value="UniProtKB-KW"/>
</dbReference>
<feature type="transmembrane region" description="Helical" evidence="7">
    <location>
        <begin position="15"/>
        <end position="33"/>
    </location>
</feature>
<evidence type="ECO:0000256" key="3">
    <source>
        <dbReference type="ARBA" id="ARBA00022679"/>
    </source>
</evidence>
<feature type="transmembrane region" description="Helical" evidence="7">
    <location>
        <begin position="170"/>
        <end position="189"/>
    </location>
</feature>
<dbReference type="EC" id="2.5.1.145" evidence="7"/>
<organism evidence="8 9">
    <name type="scientific">Clostridium hominis</name>
    <dbReference type="NCBI Taxonomy" id="2763036"/>
    <lineage>
        <taxon>Bacteria</taxon>
        <taxon>Bacillati</taxon>
        <taxon>Bacillota</taxon>
        <taxon>Clostridia</taxon>
        <taxon>Eubacteriales</taxon>
        <taxon>Clostridiaceae</taxon>
        <taxon>Clostridium</taxon>
    </lineage>
</organism>
<dbReference type="PANTHER" id="PTHR30589:SF0">
    <property type="entry name" value="PHOSPHATIDYLGLYCEROL--PROLIPOPROTEIN DIACYLGLYCERYL TRANSFERASE"/>
    <property type="match status" value="1"/>
</dbReference>
<keyword evidence="3 7" id="KW-0808">Transferase</keyword>
<dbReference type="EMBL" id="JACOOO010000048">
    <property type="protein sequence ID" value="MBC5631054.1"/>
    <property type="molecule type" value="Genomic_DNA"/>
</dbReference>
<comment type="function">
    <text evidence="7">Catalyzes the transfer of the diacylglyceryl group from phosphatidylglycerol to the sulfhydryl group of the N-terminal cysteine of a prolipoprotein, the first step in the formation of mature lipoproteins.</text>
</comment>
<protein>
    <recommendedName>
        <fullName evidence="7">Phosphatidylglycerol--prolipoprotein diacylglyceryl transferase</fullName>
        <ecNumber evidence="7">2.5.1.145</ecNumber>
    </recommendedName>
</protein>
<keyword evidence="8" id="KW-0328">Glycosyltransferase</keyword>
<evidence type="ECO:0000256" key="4">
    <source>
        <dbReference type="ARBA" id="ARBA00022692"/>
    </source>
</evidence>
<gene>
    <name evidence="7" type="primary">lgt</name>
    <name evidence="8" type="ORF">H8S20_19710</name>
</gene>
<comment type="subcellular location">
    <subcellularLocation>
        <location evidence="7">Cell membrane</location>
        <topology evidence="7">Multi-pass membrane protein</topology>
    </subcellularLocation>
</comment>
<comment type="pathway">
    <text evidence="7">Protein modification; lipoprotein biosynthesis (diacylglyceryl transfer).</text>
</comment>
<keyword evidence="9" id="KW-1185">Reference proteome</keyword>